<feature type="region of interest" description="Disordered" evidence="8">
    <location>
        <begin position="219"/>
        <end position="260"/>
    </location>
</feature>
<dbReference type="GO" id="GO:0046872">
    <property type="term" value="F:metal ion binding"/>
    <property type="evidence" value="ECO:0007669"/>
    <property type="project" value="UniProtKB-KW"/>
</dbReference>
<feature type="non-terminal residue" evidence="9">
    <location>
        <position position="522"/>
    </location>
</feature>
<keyword evidence="2" id="KW-0479">Metal-binding</keyword>
<feature type="region of interest" description="Disordered" evidence="8">
    <location>
        <begin position="102"/>
        <end position="123"/>
    </location>
</feature>
<evidence type="ECO:0000313" key="9">
    <source>
        <dbReference type="EMBL" id="POS83687.1"/>
    </source>
</evidence>
<dbReference type="EMBL" id="PEDP01001418">
    <property type="protein sequence ID" value="POS83687.1"/>
    <property type="molecule type" value="Genomic_DNA"/>
</dbReference>
<evidence type="ECO:0000256" key="8">
    <source>
        <dbReference type="SAM" id="MobiDB-lite"/>
    </source>
</evidence>
<dbReference type="PANTHER" id="PTHR13184">
    <property type="entry name" value="37S RIBOSOMAL PROTEIN S22"/>
    <property type="match status" value="1"/>
</dbReference>
<dbReference type="GO" id="GO:0003735">
    <property type="term" value="F:structural constituent of ribosome"/>
    <property type="evidence" value="ECO:0007669"/>
    <property type="project" value="TreeGrafter"/>
</dbReference>
<dbReference type="Pfam" id="PF09243">
    <property type="entry name" value="Rsm22"/>
    <property type="match status" value="1"/>
</dbReference>
<dbReference type="InterPro" id="IPR052571">
    <property type="entry name" value="Mt_RNA_Methyltransferase"/>
</dbReference>
<evidence type="ECO:0000256" key="4">
    <source>
        <dbReference type="ARBA" id="ARBA00023004"/>
    </source>
</evidence>
<name>A0A2S4PNT1_9PEZI</name>
<dbReference type="AlphaFoldDB" id="A0A2S4PNT1"/>
<dbReference type="Proteomes" id="UP000237438">
    <property type="component" value="Unassembled WGS sequence"/>
</dbReference>
<dbReference type="GO" id="GO:0008168">
    <property type="term" value="F:methyltransferase activity"/>
    <property type="evidence" value="ECO:0007669"/>
    <property type="project" value="InterPro"/>
</dbReference>
<gene>
    <name evidence="9" type="ORF">EPUL_003586</name>
</gene>
<dbReference type="GO" id="GO:0006412">
    <property type="term" value="P:translation"/>
    <property type="evidence" value="ECO:0007669"/>
    <property type="project" value="InterPro"/>
</dbReference>
<evidence type="ECO:0000313" key="10">
    <source>
        <dbReference type="Proteomes" id="UP000237438"/>
    </source>
</evidence>
<evidence type="ECO:0000256" key="5">
    <source>
        <dbReference type="ARBA" id="ARBA00023014"/>
    </source>
</evidence>
<keyword evidence="5" id="KW-0411">Iron-sulfur</keyword>
<dbReference type="GO" id="GO:0005763">
    <property type="term" value="C:mitochondrial small ribosomal subunit"/>
    <property type="evidence" value="ECO:0007669"/>
    <property type="project" value="TreeGrafter"/>
</dbReference>
<dbReference type="PANTHER" id="PTHR13184:SF5">
    <property type="entry name" value="METHYLTRANSFERASE-LIKE PROTEIN 17, MITOCHONDRIAL"/>
    <property type="match status" value="1"/>
</dbReference>
<comment type="subcellular location">
    <subcellularLocation>
        <location evidence="1">Mitochondrion</location>
    </subcellularLocation>
</comment>
<keyword evidence="4" id="KW-0408">Iron</keyword>
<keyword evidence="10" id="KW-1185">Reference proteome</keyword>
<sequence>MYLRDVDCIVRIYFPHTEVVYDIDGEESSFGELERYAKIESLVRQTRQTFRDTLPKNYLSQEEYTVYERLFGPPLRETTVFDIGRCDETTVEKPQSVLLRENEDGELEEVSYESPSESRNESSVLMAHTDAGHDEELVDKEIVNEELVDEDLPVESDNIVRFQPKKNNLQLQIEPSTEREAKAIIQLYRDHIKLIAEMEQSKEIGKEKIMYIGEDKYESNEEDQEFLSEEDEQSSEDLFASSDANRTHPHTIASRSRSNPSTLCVPNQNFVVPVTELLTRTNPRHLQLAAEKAFGGKGLPYSVSIPSSMKHLPQKEIGLSASQHRMSEIEADAYISAVMPGAYVSILSILIEVRKRLGQSWLRDLLLSGSGEGPSVIDAGSGGAGIIAWRRIVEAEWEIMKDEGVVKGDSIPFGKSTVITGSDSLRHRASKLLDNTTFLPRLPDYIHATQSDGSTDGGPSKGRKMYNIVIAPYILLAEKESFKRKNMIKNLWTLVNPKGGILIVVEKGLPRGFEAVAEARSF</sequence>
<dbReference type="OrthoDB" id="421327at2759"/>
<evidence type="ECO:0000256" key="1">
    <source>
        <dbReference type="ARBA" id="ARBA00004173"/>
    </source>
</evidence>
<accession>A0A2S4PNT1</accession>
<dbReference type="STRING" id="225359.A0A2S4PNT1"/>
<reference evidence="9 10" key="1">
    <citation type="submission" date="2017-10" db="EMBL/GenBank/DDBJ databases">
        <title>Development of genomic resources for the powdery mildew, Erysiphe pulchra.</title>
        <authorList>
            <person name="Wadl P.A."/>
            <person name="Mack B.M."/>
            <person name="Moore G."/>
            <person name="Beltz S.B."/>
        </authorList>
    </citation>
    <scope>NUCLEOTIDE SEQUENCE [LARGE SCALE GENOMIC DNA]</scope>
    <source>
        <strain evidence="9">Cflorida</strain>
    </source>
</reference>
<feature type="compositionally biased region" description="Polar residues" evidence="8">
    <location>
        <begin position="113"/>
        <end position="123"/>
    </location>
</feature>
<keyword evidence="6" id="KW-0496">Mitochondrion</keyword>
<proteinExistence type="predicted"/>
<keyword evidence="3" id="KW-0809">Transit peptide</keyword>
<evidence type="ECO:0000256" key="7">
    <source>
        <dbReference type="ARBA" id="ARBA00045681"/>
    </source>
</evidence>
<dbReference type="InterPro" id="IPR015324">
    <property type="entry name" value="Ribosomal_Rsm22-like"/>
</dbReference>
<evidence type="ECO:0000256" key="6">
    <source>
        <dbReference type="ARBA" id="ARBA00023128"/>
    </source>
</evidence>
<feature type="compositionally biased region" description="Acidic residues" evidence="8">
    <location>
        <begin position="220"/>
        <end position="235"/>
    </location>
</feature>
<comment type="caution">
    <text evidence="9">The sequence shown here is derived from an EMBL/GenBank/DDBJ whole genome shotgun (WGS) entry which is preliminary data.</text>
</comment>
<organism evidence="9 10">
    <name type="scientific">Erysiphe pulchra</name>
    <dbReference type="NCBI Taxonomy" id="225359"/>
    <lineage>
        <taxon>Eukaryota</taxon>
        <taxon>Fungi</taxon>
        <taxon>Dikarya</taxon>
        <taxon>Ascomycota</taxon>
        <taxon>Pezizomycotina</taxon>
        <taxon>Leotiomycetes</taxon>
        <taxon>Erysiphales</taxon>
        <taxon>Erysiphaceae</taxon>
        <taxon>Erysiphe</taxon>
    </lineage>
</organism>
<comment type="function">
    <text evidence="7">Mitochondrial ribosome (mitoribosome) assembly factor. Binds at the interface of the head and body domains of the mitochondrial small ribosomal subunit (mt-SSU), occluding the mRNA channel and preventing compaction of the head domain towards the body. Probable inactive methyltransferase: retains the characteristic folding and ability to bind S-adenosyl-L-methionine, but it probably lost its methyltransferase activity.</text>
</comment>
<evidence type="ECO:0000256" key="3">
    <source>
        <dbReference type="ARBA" id="ARBA00022946"/>
    </source>
</evidence>
<dbReference type="GO" id="GO:0051536">
    <property type="term" value="F:iron-sulfur cluster binding"/>
    <property type="evidence" value="ECO:0007669"/>
    <property type="project" value="UniProtKB-KW"/>
</dbReference>
<protein>
    <submittedName>
        <fullName evidence="9">Uncharacterized protein</fullName>
    </submittedName>
</protein>
<evidence type="ECO:0000256" key="2">
    <source>
        <dbReference type="ARBA" id="ARBA00022723"/>
    </source>
</evidence>